<comment type="caution">
    <text evidence="3">The sequence shown here is derived from an EMBL/GenBank/DDBJ whole genome shotgun (WGS) entry which is preliminary data.</text>
</comment>
<keyword evidence="1" id="KW-0479">Metal-binding</keyword>
<keyword evidence="1" id="KW-0863">Zinc-finger</keyword>
<dbReference type="PROSITE" id="PS50966">
    <property type="entry name" value="ZF_SWIM"/>
    <property type="match status" value="1"/>
</dbReference>
<sequence length="309" mass="35966">MRTGDSNKRLGTIFKTSERTFGRMLKTATESLLNDFVPILCTLYVYLGFDHITRAQVVERNLFLPNALFGNPDDNPAERRAIVICDGSYIYLQKSTNYFFQPAIINAFHVLIEDNVHASTILNIINNRLNTRNHLSEIVERYNYNRKRAQFRLMSADMPEFEDFPRLEEEELFLFALGIYQLKQARCYYGEHIQEDGSFIIELFREPDHGHLSELEGNDLWMIQGRIQSRHVRAKLYYVYVVIDNDNALNGRESIKHYYCTCHIGKRTVTTYSTGCCAHCMTIVLNYAKDRHVIPPSPSLENVIMRTNN</sequence>
<accession>A0AAU9UPI0</accession>
<keyword evidence="1" id="KW-0862">Zinc</keyword>
<evidence type="ECO:0000313" key="3">
    <source>
        <dbReference type="EMBL" id="CAH2100916.1"/>
    </source>
</evidence>
<dbReference type="InterPro" id="IPR007527">
    <property type="entry name" value="Znf_SWIM"/>
</dbReference>
<dbReference type="AlphaFoldDB" id="A0AAU9UPI0"/>
<gene>
    <name evidence="3" type="ORF">EEDITHA_LOCUS15724</name>
</gene>
<protein>
    <recommendedName>
        <fullName evidence="2">SWIM-type domain-containing protein</fullName>
    </recommendedName>
</protein>
<dbReference type="GO" id="GO:0008270">
    <property type="term" value="F:zinc ion binding"/>
    <property type="evidence" value="ECO:0007669"/>
    <property type="project" value="UniProtKB-KW"/>
</dbReference>
<evidence type="ECO:0000313" key="4">
    <source>
        <dbReference type="Proteomes" id="UP001153954"/>
    </source>
</evidence>
<reference evidence="3" key="1">
    <citation type="submission" date="2022-03" db="EMBL/GenBank/DDBJ databases">
        <authorList>
            <person name="Tunstrom K."/>
        </authorList>
    </citation>
    <scope>NUCLEOTIDE SEQUENCE</scope>
</reference>
<dbReference type="Proteomes" id="UP001153954">
    <property type="component" value="Unassembled WGS sequence"/>
</dbReference>
<keyword evidence="4" id="KW-1185">Reference proteome</keyword>
<proteinExistence type="predicted"/>
<organism evidence="3 4">
    <name type="scientific">Euphydryas editha</name>
    <name type="common">Edith's checkerspot</name>
    <dbReference type="NCBI Taxonomy" id="104508"/>
    <lineage>
        <taxon>Eukaryota</taxon>
        <taxon>Metazoa</taxon>
        <taxon>Ecdysozoa</taxon>
        <taxon>Arthropoda</taxon>
        <taxon>Hexapoda</taxon>
        <taxon>Insecta</taxon>
        <taxon>Pterygota</taxon>
        <taxon>Neoptera</taxon>
        <taxon>Endopterygota</taxon>
        <taxon>Lepidoptera</taxon>
        <taxon>Glossata</taxon>
        <taxon>Ditrysia</taxon>
        <taxon>Papilionoidea</taxon>
        <taxon>Nymphalidae</taxon>
        <taxon>Nymphalinae</taxon>
        <taxon>Euphydryas</taxon>
    </lineage>
</organism>
<dbReference type="EMBL" id="CAKOGL010000023">
    <property type="protein sequence ID" value="CAH2100916.1"/>
    <property type="molecule type" value="Genomic_DNA"/>
</dbReference>
<name>A0AAU9UPI0_EUPED</name>
<evidence type="ECO:0000256" key="1">
    <source>
        <dbReference type="PROSITE-ProRule" id="PRU00325"/>
    </source>
</evidence>
<evidence type="ECO:0000259" key="2">
    <source>
        <dbReference type="PROSITE" id="PS50966"/>
    </source>
</evidence>
<feature type="domain" description="SWIM-type" evidence="2">
    <location>
        <begin position="237"/>
        <end position="288"/>
    </location>
</feature>